<gene>
    <name evidence="1" type="ORF">AVEN_171493_1</name>
</gene>
<dbReference type="EMBL" id="BGPR01001819">
    <property type="protein sequence ID" value="GBM62487.1"/>
    <property type="molecule type" value="Genomic_DNA"/>
</dbReference>
<organism evidence="1 2">
    <name type="scientific">Araneus ventricosus</name>
    <name type="common">Orbweaver spider</name>
    <name type="synonym">Epeira ventricosa</name>
    <dbReference type="NCBI Taxonomy" id="182803"/>
    <lineage>
        <taxon>Eukaryota</taxon>
        <taxon>Metazoa</taxon>
        <taxon>Ecdysozoa</taxon>
        <taxon>Arthropoda</taxon>
        <taxon>Chelicerata</taxon>
        <taxon>Arachnida</taxon>
        <taxon>Araneae</taxon>
        <taxon>Araneomorphae</taxon>
        <taxon>Entelegynae</taxon>
        <taxon>Araneoidea</taxon>
        <taxon>Araneidae</taxon>
        <taxon>Araneus</taxon>
    </lineage>
</organism>
<reference evidence="1 2" key="1">
    <citation type="journal article" date="2019" name="Sci. Rep.">
        <title>Orb-weaving spider Araneus ventricosus genome elucidates the spidroin gene catalogue.</title>
        <authorList>
            <person name="Kono N."/>
            <person name="Nakamura H."/>
            <person name="Ohtoshi R."/>
            <person name="Moran D.A.P."/>
            <person name="Shinohara A."/>
            <person name="Yoshida Y."/>
            <person name="Fujiwara M."/>
            <person name="Mori M."/>
            <person name="Tomita M."/>
            <person name="Arakawa K."/>
        </authorList>
    </citation>
    <scope>NUCLEOTIDE SEQUENCE [LARGE SCALE GENOMIC DNA]</scope>
</reference>
<proteinExistence type="predicted"/>
<accession>A0A4Y2HB28</accession>
<dbReference type="Proteomes" id="UP000499080">
    <property type="component" value="Unassembled WGS sequence"/>
</dbReference>
<keyword evidence="2" id="KW-1185">Reference proteome</keyword>
<dbReference type="AlphaFoldDB" id="A0A4Y2HB28"/>
<protein>
    <submittedName>
        <fullName evidence="1">Uncharacterized protein</fullName>
    </submittedName>
</protein>
<comment type="caution">
    <text evidence="1">The sequence shown here is derived from an EMBL/GenBank/DDBJ whole genome shotgun (WGS) entry which is preliminary data.</text>
</comment>
<name>A0A4Y2HB28_ARAVE</name>
<sequence>MGEPVPRVQESTSLPILTNVHRDRSLLPDSSNDVADALNRTGDEQDENVAKEGLSAPWATLIDIVHFVPSEPGVYELKVGAAKKSACIRACNNLREVLTLHSLKKKSGHKLLDQFVSRNLTTLLLFQLGRSSTTAPRHPLPIPPISCPVWDTTSKWMRSHRASKALLPRLVALQTLSCSRFVLVDYGRWNSDQSRRFHGGWLVQVLNSFWRGRAVAGDGR</sequence>
<evidence type="ECO:0000313" key="2">
    <source>
        <dbReference type="Proteomes" id="UP000499080"/>
    </source>
</evidence>
<evidence type="ECO:0000313" key="1">
    <source>
        <dbReference type="EMBL" id="GBM62487.1"/>
    </source>
</evidence>